<accession>A0A2M7X382</accession>
<evidence type="ECO:0000313" key="1">
    <source>
        <dbReference type="EMBL" id="PJA40607.1"/>
    </source>
</evidence>
<name>A0A2M7X382_UNCKA</name>
<organism evidence="1 2">
    <name type="scientific">candidate division WWE3 bacterium CG_4_9_14_3_um_filter_34_6</name>
    <dbReference type="NCBI Taxonomy" id="1975079"/>
    <lineage>
        <taxon>Bacteria</taxon>
        <taxon>Katanobacteria</taxon>
    </lineage>
</organism>
<sequence length="183" mass="20260">ILSTFEFADRAEVNKTGSATIDVYASLDINSDYTPVNKYTFTYPQENVVSVDTVNDNGDRVSGISLLLSNDVSLSIRPSFEGNSVPYYDAKPIVKEIQNMNFSKDMYRILNKYTSTFSYVTDYGVGAIGCNQWDPLPLACHMSNAFLVGKGGYGIVCNTNNLDKAEMCDNIVQNLDISVQKIQ</sequence>
<dbReference type="AlphaFoldDB" id="A0A2M7X382"/>
<reference evidence="2" key="1">
    <citation type="submission" date="2017-09" db="EMBL/GenBank/DDBJ databases">
        <title>Depth-based differentiation of microbial function through sediment-hosted aquifers and enrichment of novel symbionts in the deep terrestrial subsurface.</title>
        <authorList>
            <person name="Probst A.J."/>
            <person name="Ladd B."/>
            <person name="Jarett J.K."/>
            <person name="Geller-Mcgrath D.E."/>
            <person name="Sieber C.M.K."/>
            <person name="Emerson J.B."/>
            <person name="Anantharaman K."/>
            <person name="Thomas B.C."/>
            <person name="Malmstrom R."/>
            <person name="Stieglmeier M."/>
            <person name="Klingl A."/>
            <person name="Woyke T."/>
            <person name="Ryan C.M."/>
            <person name="Banfield J.F."/>
        </authorList>
    </citation>
    <scope>NUCLEOTIDE SEQUENCE [LARGE SCALE GENOMIC DNA]</scope>
</reference>
<feature type="non-terminal residue" evidence="1">
    <location>
        <position position="1"/>
    </location>
</feature>
<evidence type="ECO:0000313" key="2">
    <source>
        <dbReference type="Proteomes" id="UP000230683"/>
    </source>
</evidence>
<comment type="caution">
    <text evidence="1">The sequence shown here is derived from an EMBL/GenBank/DDBJ whole genome shotgun (WGS) entry which is preliminary data.</text>
</comment>
<dbReference type="Proteomes" id="UP000230683">
    <property type="component" value="Unassembled WGS sequence"/>
</dbReference>
<protein>
    <submittedName>
        <fullName evidence="1">Uncharacterized protein</fullName>
    </submittedName>
</protein>
<proteinExistence type="predicted"/>
<gene>
    <name evidence="1" type="ORF">CO178_01925</name>
</gene>
<dbReference type="EMBL" id="PFWY01000086">
    <property type="protein sequence ID" value="PJA40607.1"/>
    <property type="molecule type" value="Genomic_DNA"/>
</dbReference>